<accession>A0A1M4UW88</accession>
<dbReference type="CDD" id="cd09023">
    <property type="entry name" value="Aldose_epim_Ec_c4013"/>
    <property type="match status" value="1"/>
</dbReference>
<dbReference type="STRING" id="1121256.SAMN02746089_00520"/>
<dbReference type="RefSeq" id="WP_073341537.1">
    <property type="nucleotide sequence ID" value="NZ_FQVH01000003.1"/>
</dbReference>
<dbReference type="Proteomes" id="UP000184088">
    <property type="component" value="Unassembled WGS sequence"/>
</dbReference>
<dbReference type="Gene3D" id="2.70.98.10">
    <property type="match status" value="1"/>
</dbReference>
<dbReference type="InterPro" id="IPR027839">
    <property type="entry name" value="DUF4432"/>
</dbReference>
<dbReference type="EMBL" id="FQVH01000003">
    <property type="protein sequence ID" value="SHE60955.1"/>
    <property type="molecule type" value="Genomic_DNA"/>
</dbReference>
<keyword evidence="2" id="KW-1185">Reference proteome</keyword>
<evidence type="ECO:0008006" key="3">
    <source>
        <dbReference type="Google" id="ProtNLM"/>
    </source>
</evidence>
<dbReference type="OrthoDB" id="9791280at2"/>
<proteinExistence type="predicted"/>
<evidence type="ECO:0000313" key="2">
    <source>
        <dbReference type="Proteomes" id="UP000184088"/>
    </source>
</evidence>
<dbReference type="GO" id="GO:0030246">
    <property type="term" value="F:carbohydrate binding"/>
    <property type="evidence" value="ECO:0007669"/>
    <property type="project" value="InterPro"/>
</dbReference>
<dbReference type="AlphaFoldDB" id="A0A1M4UW88"/>
<dbReference type="InterPro" id="IPR014718">
    <property type="entry name" value="GH-type_carb-bd"/>
</dbReference>
<sequence length="357" mass="40190">MKIFGEELSAQELKKYFGDMSQIADIRRCIISEGRATGTDIFDVKTGSGLVYTVLPNRGMDIADASYKGVPLSFISKTGIVSSQYYASESTGFLRNFFGGLLTTCGLMNAGPQCEVDGEMHRMHGRISNTPAYQVGYQCSWVGDEYELMMQGTVKESRLFGENLTLKRTIVSRLGQSVIKIHDVITNEGFDDTPFMLLYHMNLGYPVVSRHSLFIVPSRNVVARDEEAKKGIDDWERMQDPTHGYREQVFFHDLASDADGNTLYGVINEKLSMGVYFRINKNQLPCFTQWKMMGEQDYTLGLEPGVNIPEGRLAAHNNGHLKVLKPQEEYVVDIEFGVIEGPDAIEDFKHRVKSLMK</sequence>
<dbReference type="Pfam" id="PF14486">
    <property type="entry name" value="DUF4432"/>
    <property type="match status" value="1"/>
</dbReference>
<reference evidence="1 2" key="1">
    <citation type="submission" date="2016-11" db="EMBL/GenBank/DDBJ databases">
        <authorList>
            <person name="Jaros S."/>
            <person name="Januszkiewicz K."/>
            <person name="Wedrychowicz H."/>
        </authorList>
    </citation>
    <scope>NUCLEOTIDE SEQUENCE [LARGE SCALE GENOMIC DNA]</scope>
    <source>
        <strain evidence="1 2">DSM 17918</strain>
    </source>
</reference>
<gene>
    <name evidence="1" type="ORF">SAMN02746089_00520</name>
</gene>
<organism evidence="1 2">
    <name type="scientific">Caldanaerobius fijiensis DSM 17918</name>
    <dbReference type="NCBI Taxonomy" id="1121256"/>
    <lineage>
        <taxon>Bacteria</taxon>
        <taxon>Bacillati</taxon>
        <taxon>Bacillota</taxon>
        <taxon>Clostridia</taxon>
        <taxon>Thermoanaerobacterales</taxon>
        <taxon>Thermoanaerobacteraceae</taxon>
        <taxon>Caldanaerobius</taxon>
    </lineage>
</organism>
<protein>
    <recommendedName>
        <fullName evidence="3">Galactose mutarotase</fullName>
    </recommendedName>
</protein>
<evidence type="ECO:0000313" key="1">
    <source>
        <dbReference type="EMBL" id="SHE60955.1"/>
    </source>
</evidence>
<name>A0A1M4UW88_9THEO</name>